<feature type="region of interest" description="Disordered" evidence="5">
    <location>
        <begin position="1"/>
        <end position="20"/>
    </location>
</feature>
<evidence type="ECO:0000256" key="1">
    <source>
        <dbReference type="ARBA" id="ARBA00022618"/>
    </source>
</evidence>
<evidence type="ECO:0000256" key="5">
    <source>
        <dbReference type="SAM" id="MobiDB-lite"/>
    </source>
</evidence>
<evidence type="ECO:0000259" key="6">
    <source>
        <dbReference type="SMART" id="SM00385"/>
    </source>
</evidence>
<proteinExistence type="inferred from homology"/>
<dbReference type="PROSITE" id="PS00292">
    <property type="entry name" value="CYCLINS"/>
    <property type="match status" value="1"/>
</dbReference>
<keyword evidence="1" id="KW-0132">Cell division</keyword>
<feature type="domain" description="Cyclin C-terminal" evidence="7">
    <location>
        <begin position="318"/>
        <end position="436"/>
    </location>
</feature>
<dbReference type="Proteomes" id="UP000036681">
    <property type="component" value="Unplaced"/>
</dbReference>
<keyword evidence="2 4" id="KW-0195">Cyclin</keyword>
<comment type="similarity">
    <text evidence="4">Belongs to the cyclin family.</text>
</comment>
<dbReference type="Gene3D" id="1.10.472.10">
    <property type="entry name" value="Cyclin-like"/>
    <property type="match status" value="2"/>
</dbReference>
<evidence type="ECO:0000256" key="2">
    <source>
        <dbReference type="ARBA" id="ARBA00023127"/>
    </source>
</evidence>
<dbReference type="PANTHER" id="PTHR10177">
    <property type="entry name" value="CYCLINS"/>
    <property type="match status" value="1"/>
</dbReference>
<dbReference type="SMART" id="SM00385">
    <property type="entry name" value="CYCLIN"/>
    <property type="match status" value="2"/>
</dbReference>
<dbReference type="WBParaSite" id="ALUE_0000708301-mRNA-1">
    <property type="protein sequence ID" value="ALUE_0000708301-mRNA-1"/>
    <property type="gene ID" value="ALUE_0000708301"/>
</dbReference>
<evidence type="ECO:0000313" key="9">
    <source>
        <dbReference type="WBParaSite" id="ALUE_0000708301-mRNA-1"/>
    </source>
</evidence>
<dbReference type="SMART" id="SM01332">
    <property type="entry name" value="Cyclin_C"/>
    <property type="match status" value="1"/>
</dbReference>
<dbReference type="InterPro" id="IPR004367">
    <property type="entry name" value="Cyclin_C-dom"/>
</dbReference>
<sequence>MRVDFNSVGGEVGSDKSSGEDVLESLFPLKSRCNKRPGVSLEFSPQLSSSSSTRDAHRCNVEAKRFKKSTFSNNVWAEGAWNRTMDQVSNPVDDSAFDMSDAAIALSEVSSTNNKELSEGCPSFSSIVNDASSLSRCLFMLLCSASCSLGCTVIPTAPNFARPFYEDSRSAIRWDFSCNIVCPRLYANDIYVTMRELERGIGLKKKFLTRQREINEADRARVVDWMSHYHTFYHLKLETLHLAVAVLDRLLCIVKFPRSEAEQIAAVALMLASKVEDLVPLKIANLVENVISYEVDKRAVMHIEQSALYHLNYRIQMPTAYNFANYFNMMVESDAVQIEMVNFLLELALRVASFAENPPSEVALSALLVARAILRRDCSRRWLCARIPHCRIRFEDVESNMSLLFCVFKRGSTFAPNICKEYSKREHFGVAALRFAVMGL</sequence>
<keyword evidence="8" id="KW-1185">Reference proteome</keyword>
<accession>A0A9J2PCF5</accession>
<dbReference type="CDD" id="cd20537">
    <property type="entry name" value="CYCLIN_CCNO-like_rpt2"/>
    <property type="match status" value="1"/>
</dbReference>
<evidence type="ECO:0000256" key="3">
    <source>
        <dbReference type="ARBA" id="ARBA00023306"/>
    </source>
</evidence>
<feature type="domain" description="Cyclin-like" evidence="6">
    <location>
        <begin position="224"/>
        <end position="305"/>
    </location>
</feature>
<dbReference type="InterPro" id="IPR006671">
    <property type="entry name" value="Cyclin_N"/>
</dbReference>
<reference evidence="9" key="1">
    <citation type="submission" date="2023-03" db="UniProtKB">
        <authorList>
            <consortium name="WormBaseParasite"/>
        </authorList>
    </citation>
    <scope>IDENTIFICATION</scope>
</reference>
<organism evidence="8 9">
    <name type="scientific">Ascaris lumbricoides</name>
    <name type="common">Giant roundworm</name>
    <dbReference type="NCBI Taxonomy" id="6252"/>
    <lineage>
        <taxon>Eukaryota</taxon>
        <taxon>Metazoa</taxon>
        <taxon>Ecdysozoa</taxon>
        <taxon>Nematoda</taxon>
        <taxon>Chromadorea</taxon>
        <taxon>Rhabditida</taxon>
        <taxon>Spirurina</taxon>
        <taxon>Ascaridomorpha</taxon>
        <taxon>Ascaridoidea</taxon>
        <taxon>Ascarididae</taxon>
        <taxon>Ascaris</taxon>
    </lineage>
</organism>
<keyword evidence="3" id="KW-0131">Cell cycle</keyword>
<feature type="domain" description="Cyclin-like" evidence="6">
    <location>
        <begin position="325"/>
        <end position="406"/>
    </location>
</feature>
<evidence type="ECO:0000313" key="8">
    <source>
        <dbReference type="Proteomes" id="UP000036681"/>
    </source>
</evidence>
<name>A0A9J2PCF5_ASCLU</name>
<evidence type="ECO:0000259" key="7">
    <source>
        <dbReference type="SMART" id="SM01332"/>
    </source>
</evidence>
<dbReference type="InterPro" id="IPR036915">
    <property type="entry name" value="Cyclin-like_sf"/>
</dbReference>
<dbReference type="Pfam" id="PF00134">
    <property type="entry name" value="Cyclin_N"/>
    <property type="match status" value="1"/>
</dbReference>
<dbReference type="InterPro" id="IPR048258">
    <property type="entry name" value="Cyclins_cyclin-box"/>
</dbReference>
<dbReference type="GO" id="GO:0000278">
    <property type="term" value="P:mitotic cell cycle"/>
    <property type="evidence" value="ECO:0007669"/>
    <property type="project" value="UniProtKB-ARBA"/>
</dbReference>
<dbReference type="InterPro" id="IPR013763">
    <property type="entry name" value="Cyclin-like_dom"/>
</dbReference>
<dbReference type="SUPFAM" id="SSF47954">
    <property type="entry name" value="Cyclin-like"/>
    <property type="match status" value="2"/>
</dbReference>
<dbReference type="InterPro" id="IPR039361">
    <property type="entry name" value="Cyclin"/>
</dbReference>
<evidence type="ECO:0000256" key="4">
    <source>
        <dbReference type="RuleBase" id="RU000383"/>
    </source>
</evidence>
<dbReference type="AlphaFoldDB" id="A0A9J2PCF5"/>
<dbReference type="Pfam" id="PF02984">
    <property type="entry name" value="Cyclin_C"/>
    <property type="match status" value="1"/>
</dbReference>
<protein>
    <submittedName>
        <fullName evidence="9">Cyclin N-terminal domain-containing protein</fullName>
    </submittedName>
</protein>
<dbReference type="GO" id="GO:0051301">
    <property type="term" value="P:cell division"/>
    <property type="evidence" value="ECO:0007669"/>
    <property type="project" value="UniProtKB-KW"/>
</dbReference>